<dbReference type="SUPFAM" id="SSF56672">
    <property type="entry name" value="DNA/RNA polymerases"/>
    <property type="match status" value="1"/>
</dbReference>
<keyword evidence="3" id="KW-0808">Transferase</keyword>
<dbReference type="InterPro" id="IPR000477">
    <property type="entry name" value="RT_dom"/>
</dbReference>
<dbReference type="EMBL" id="JAOPHQ010006543">
    <property type="protein sequence ID" value="KAK0131470.1"/>
    <property type="molecule type" value="Genomic_DNA"/>
</dbReference>
<accession>A0AA47M0M4</accession>
<sequence>MWPDFIPIGSEQPRAKTTPKTHGERAYAAGVSFTAGDVYPLSVTECNVRRALTSVNTRKAAGPDRLSGLVLKTCANQLAPVFTTISNHSLAKSMVPTCFKRSTIVPVPKNASPASLNDYRLVALTSVIMKCFERLIKDYICAFFPRTMDPLQFAYQPNRSTDDAVSQVLHTTLSHLDSREEGYVRLLFTDYSSAFKTIVPTRQAGKLIELGLTPLTPLTPPMCAWILDFLTARPQVVRVGRHTSNPLTLNTGSLQSCILSPLLYSLYTHSCVARFSSNSIIKFADDIVVVGLIPDNDEKAYLEEVADLSL</sequence>
<dbReference type="Pfam" id="PF00078">
    <property type="entry name" value="RVT_1"/>
    <property type="match status" value="1"/>
</dbReference>
<feature type="domain" description="Reverse transcriptase" evidence="2">
    <location>
        <begin position="88"/>
        <end position="310"/>
    </location>
</feature>
<protein>
    <submittedName>
        <fullName evidence="3">RNA-directed DNA polymerase from transposon X-element</fullName>
    </submittedName>
</protein>
<dbReference type="Proteomes" id="UP001174136">
    <property type="component" value="Unassembled WGS sequence"/>
</dbReference>
<reference evidence="3" key="1">
    <citation type="journal article" date="2023" name="Front. Mar. Sci.">
        <title>A new Merluccius polli reference genome to investigate the effects of global change in West African waters.</title>
        <authorList>
            <person name="Mateo J.L."/>
            <person name="Blanco-Fernandez C."/>
            <person name="Garcia-Vazquez E."/>
            <person name="Machado-Schiaffino G."/>
        </authorList>
    </citation>
    <scope>NUCLEOTIDE SEQUENCE</scope>
    <source>
        <strain evidence="3">C29</strain>
        <tissue evidence="3">Fin</tissue>
    </source>
</reference>
<dbReference type="InterPro" id="IPR043502">
    <property type="entry name" value="DNA/RNA_pol_sf"/>
</dbReference>
<dbReference type="PROSITE" id="PS50878">
    <property type="entry name" value="RT_POL"/>
    <property type="match status" value="1"/>
</dbReference>
<keyword evidence="3" id="KW-0548">Nucleotidyltransferase</keyword>
<evidence type="ECO:0000259" key="2">
    <source>
        <dbReference type="PROSITE" id="PS50878"/>
    </source>
</evidence>
<dbReference type="PANTHER" id="PTHR47510:SF3">
    <property type="entry name" value="ENDO_EXONUCLEASE_PHOSPHATASE DOMAIN-CONTAINING PROTEIN"/>
    <property type="match status" value="1"/>
</dbReference>
<evidence type="ECO:0000256" key="1">
    <source>
        <dbReference type="SAM" id="MobiDB-lite"/>
    </source>
</evidence>
<comment type="caution">
    <text evidence="3">The sequence shown here is derived from an EMBL/GenBank/DDBJ whole genome shotgun (WGS) entry which is preliminary data.</text>
</comment>
<evidence type="ECO:0000313" key="3">
    <source>
        <dbReference type="EMBL" id="KAK0131470.1"/>
    </source>
</evidence>
<organism evidence="3 4">
    <name type="scientific">Merluccius polli</name>
    <name type="common">Benguela hake</name>
    <name type="synonym">Merluccius cadenati</name>
    <dbReference type="NCBI Taxonomy" id="89951"/>
    <lineage>
        <taxon>Eukaryota</taxon>
        <taxon>Metazoa</taxon>
        <taxon>Chordata</taxon>
        <taxon>Craniata</taxon>
        <taxon>Vertebrata</taxon>
        <taxon>Euteleostomi</taxon>
        <taxon>Actinopterygii</taxon>
        <taxon>Neopterygii</taxon>
        <taxon>Teleostei</taxon>
        <taxon>Neoteleostei</taxon>
        <taxon>Acanthomorphata</taxon>
        <taxon>Zeiogadaria</taxon>
        <taxon>Gadariae</taxon>
        <taxon>Gadiformes</taxon>
        <taxon>Gadoidei</taxon>
        <taxon>Merlucciidae</taxon>
        <taxon>Merluccius</taxon>
    </lineage>
</organism>
<keyword evidence="3" id="KW-0695">RNA-directed DNA polymerase</keyword>
<dbReference type="AlphaFoldDB" id="A0AA47M0M4"/>
<feature type="region of interest" description="Disordered" evidence="1">
    <location>
        <begin position="1"/>
        <end position="23"/>
    </location>
</feature>
<proteinExistence type="predicted"/>
<gene>
    <name evidence="3" type="ORF">N1851_033823</name>
</gene>
<dbReference type="PANTHER" id="PTHR47510">
    <property type="entry name" value="REVERSE TRANSCRIPTASE DOMAIN-CONTAINING PROTEIN"/>
    <property type="match status" value="1"/>
</dbReference>
<dbReference type="GO" id="GO:0003964">
    <property type="term" value="F:RNA-directed DNA polymerase activity"/>
    <property type="evidence" value="ECO:0007669"/>
    <property type="project" value="UniProtKB-KW"/>
</dbReference>
<evidence type="ECO:0000313" key="4">
    <source>
        <dbReference type="Proteomes" id="UP001174136"/>
    </source>
</evidence>
<keyword evidence="4" id="KW-1185">Reference proteome</keyword>
<name>A0AA47M0M4_MERPO</name>